<protein>
    <submittedName>
        <fullName evidence="2">Uncharacterized protein</fullName>
    </submittedName>
</protein>
<accession>A0A4C1UXQ6</accession>
<dbReference type="AlphaFoldDB" id="A0A4C1UXQ6"/>
<proteinExistence type="predicted"/>
<feature type="region of interest" description="Disordered" evidence="1">
    <location>
        <begin position="71"/>
        <end position="102"/>
    </location>
</feature>
<reference evidence="2 3" key="1">
    <citation type="journal article" date="2019" name="Commun. Biol.">
        <title>The bagworm genome reveals a unique fibroin gene that provides high tensile strength.</title>
        <authorList>
            <person name="Kono N."/>
            <person name="Nakamura H."/>
            <person name="Ohtoshi R."/>
            <person name="Tomita M."/>
            <person name="Numata K."/>
            <person name="Arakawa K."/>
        </authorList>
    </citation>
    <scope>NUCLEOTIDE SEQUENCE [LARGE SCALE GENOMIC DNA]</scope>
</reference>
<feature type="region of interest" description="Disordered" evidence="1">
    <location>
        <begin position="1"/>
        <end position="24"/>
    </location>
</feature>
<sequence>MLGHSAKYNGLLGQPRSCLDTSPPRILPRARAMRSDTLREAGHDDLKVYSELHRCAGVFRSGGVRTVDCDIPKPRRSIRPRLRPASDSSWSGGDAGATGPRPLLVEALDESTRKGGLVGRDVTALPRPAPPFAGLSQSLSLAAVINCPKRTTKYSSI</sequence>
<dbReference type="EMBL" id="BGZK01000237">
    <property type="protein sequence ID" value="GBP30796.1"/>
    <property type="molecule type" value="Genomic_DNA"/>
</dbReference>
<evidence type="ECO:0000256" key="1">
    <source>
        <dbReference type="SAM" id="MobiDB-lite"/>
    </source>
</evidence>
<name>A0A4C1UXQ6_EUMVA</name>
<comment type="caution">
    <text evidence="2">The sequence shown here is derived from an EMBL/GenBank/DDBJ whole genome shotgun (WGS) entry which is preliminary data.</text>
</comment>
<dbReference type="Proteomes" id="UP000299102">
    <property type="component" value="Unassembled WGS sequence"/>
</dbReference>
<gene>
    <name evidence="2" type="ORF">EVAR_82538_1</name>
</gene>
<organism evidence="2 3">
    <name type="scientific">Eumeta variegata</name>
    <name type="common">Bagworm moth</name>
    <name type="synonym">Eumeta japonica</name>
    <dbReference type="NCBI Taxonomy" id="151549"/>
    <lineage>
        <taxon>Eukaryota</taxon>
        <taxon>Metazoa</taxon>
        <taxon>Ecdysozoa</taxon>
        <taxon>Arthropoda</taxon>
        <taxon>Hexapoda</taxon>
        <taxon>Insecta</taxon>
        <taxon>Pterygota</taxon>
        <taxon>Neoptera</taxon>
        <taxon>Endopterygota</taxon>
        <taxon>Lepidoptera</taxon>
        <taxon>Glossata</taxon>
        <taxon>Ditrysia</taxon>
        <taxon>Tineoidea</taxon>
        <taxon>Psychidae</taxon>
        <taxon>Oiketicinae</taxon>
        <taxon>Eumeta</taxon>
    </lineage>
</organism>
<evidence type="ECO:0000313" key="2">
    <source>
        <dbReference type="EMBL" id="GBP30796.1"/>
    </source>
</evidence>
<evidence type="ECO:0000313" key="3">
    <source>
        <dbReference type="Proteomes" id="UP000299102"/>
    </source>
</evidence>
<keyword evidence="3" id="KW-1185">Reference proteome</keyword>